<evidence type="ECO:0000313" key="1">
    <source>
        <dbReference type="EMBL" id="SMD18694.1"/>
    </source>
</evidence>
<evidence type="ECO:0000313" key="2">
    <source>
        <dbReference type="Proteomes" id="UP000192674"/>
    </source>
</evidence>
<name>A0A1W2F9Y6_KIBAR</name>
<keyword evidence="2" id="KW-1185">Reference proteome</keyword>
<dbReference type="Gene3D" id="3.40.50.2300">
    <property type="match status" value="1"/>
</dbReference>
<evidence type="ECO:0008006" key="3">
    <source>
        <dbReference type="Google" id="ProtNLM"/>
    </source>
</evidence>
<dbReference type="SUPFAM" id="SSF52172">
    <property type="entry name" value="CheY-like"/>
    <property type="match status" value="1"/>
</dbReference>
<gene>
    <name evidence="1" type="ORF">SAMN05661093_05864</name>
</gene>
<proteinExistence type="predicted"/>
<reference evidence="1 2" key="1">
    <citation type="submission" date="2017-04" db="EMBL/GenBank/DDBJ databases">
        <authorList>
            <person name="Afonso C.L."/>
            <person name="Miller P.J."/>
            <person name="Scott M.A."/>
            <person name="Spackman E."/>
            <person name="Goraichik I."/>
            <person name="Dimitrov K.M."/>
            <person name="Suarez D.L."/>
            <person name="Swayne D.E."/>
        </authorList>
    </citation>
    <scope>NUCLEOTIDE SEQUENCE [LARGE SCALE GENOMIC DNA]</scope>
    <source>
        <strain evidence="1 2">DSM 43828</strain>
    </source>
</reference>
<dbReference type="EMBL" id="FWXV01000005">
    <property type="protein sequence ID" value="SMD18694.1"/>
    <property type="molecule type" value="Genomic_DNA"/>
</dbReference>
<sequence length="211" mass="24199">MLTRKKNRPELPLSEIILRVRILVIDDQDFPYIKLFKRDGYTIEKWRDVTSIKALEQGQYDLILLDLQGVGARVSIEDQGLGVLKHIKQVRPSQLVIAYSNAEFPVKYQSFFELADGVLPKSADYFDFKRKVDDLLRNNFSLGFHMERISTALNEVGLSGRKDLKLAKKAVRRGDTSALRQHLSRTLDNVTVEKIVSIAQLAINVTRLWTQ</sequence>
<protein>
    <recommendedName>
        <fullName evidence="3">Response regulator</fullName>
    </recommendedName>
</protein>
<dbReference type="Proteomes" id="UP000192674">
    <property type="component" value="Unassembled WGS sequence"/>
</dbReference>
<organism evidence="1 2">
    <name type="scientific">Kibdelosporangium aridum</name>
    <dbReference type="NCBI Taxonomy" id="2030"/>
    <lineage>
        <taxon>Bacteria</taxon>
        <taxon>Bacillati</taxon>
        <taxon>Actinomycetota</taxon>
        <taxon>Actinomycetes</taxon>
        <taxon>Pseudonocardiales</taxon>
        <taxon>Pseudonocardiaceae</taxon>
        <taxon>Kibdelosporangium</taxon>
    </lineage>
</organism>
<dbReference type="InterPro" id="IPR011006">
    <property type="entry name" value="CheY-like_superfamily"/>
</dbReference>
<dbReference type="AlphaFoldDB" id="A0A1W2F9Y6"/>
<accession>A0A1W2F9Y6</accession>